<evidence type="ECO:0000256" key="6">
    <source>
        <dbReference type="ARBA" id="ARBA00023136"/>
    </source>
</evidence>
<dbReference type="Pfam" id="PF23270">
    <property type="entry name" value="HAD_RAM2_N"/>
    <property type="match status" value="1"/>
</dbReference>
<dbReference type="Proteomes" id="UP000012960">
    <property type="component" value="Unplaced"/>
</dbReference>
<reference evidence="9" key="1">
    <citation type="submission" date="2021-03" db="EMBL/GenBank/DDBJ databases">
        <authorList>
            <consortium name="Genoscope - CEA"/>
            <person name="William W."/>
        </authorList>
    </citation>
    <scope>NUCLEOTIDE SEQUENCE</scope>
    <source>
        <strain evidence="9">Doubled-haploid Pahang</strain>
    </source>
</reference>
<dbReference type="GO" id="GO:0016020">
    <property type="term" value="C:membrane"/>
    <property type="evidence" value="ECO:0000318"/>
    <property type="project" value="GO_Central"/>
</dbReference>
<evidence type="ECO:0000256" key="3">
    <source>
        <dbReference type="ARBA" id="ARBA00022679"/>
    </source>
</evidence>
<dbReference type="Pfam" id="PF01553">
    <property type="entry name" value="Acyltransferase"/>
    <property type="match status" value="1"/>
</dbReference>
<feature type="domain" description="Phospholipid/glycerol acyltransferase" evidence="8">
    <location>
        <begin position="332"/>
        <end position="434"/>
    </location>
</feature>
<dbReference type="PANTHER" id="PTHR15486:SF62">
    <property type="entry name" value="GLYCEROL-3-PHOSPHATE ACYLTRANSFERASE 2-RELATED"/>
    <property type="match status" value="1"/>
</dbReference>
<dbReference type="InterPro" id="IPR002123">
    <property type="entry name" value="Plipid/glycerol_acylTrfase"/>
</dbReference>
<dbReference type="InterPro" id="IPR056462">
    <property type="entry name" value="HAD_RAM2/GPAT1-8"/>
</dbReference>
<evidence type="ECO:0000313" key="9">
    <source>
        <dbReference type="EMBL" id="CAG1830727.1"/>
    </source>
</evidence>
<reference evidence="10" key="2">
    <citation type="submission" date="2021-05" db="UniProtKB">
        <authorList>
            <consortium name="EnsemblPlants"/>
        </authorList>
    </citation>
    <scope>IDENTIFICATION</scope>
    <source>
        <strain evidence="10">subsp. malaccensis</strain>
    </source>
</reference>
<sequence>MNSKSLLKSLYLIYKFSIRRLRTSYASYGRTQKHPPPEKLSGKTIVCDMEGGLLRTSSTFPYFMLVALEAGGLLRGLLLLILCPLISCLSHEVGLRVMVMVCFLGLRKDKFRVGRAVLPKFFLEEVGLEGFEVVRRGGRRVCVSSMPTVMVEEFLQGYLDVEVVLGRELKVFGGYYTGLMVEEEEEETKASLALEELLGDEKVGKGGAVGFGSYPNSLRKQRLFSHCEEVYSVSEAEKRRWHPLPSSKYPKPLVFHDGRIAFRPTPLAALCMFVWLPLGFLLASARALSFILLPYVLSIPLLALLGMRNRVVTSSPSPRKEEEEEEEARSSRLYITNHRTLLDPLVIAAALRRNVTATTYSVSRISEWISPIRTVRLTRNREEDKRRMKQLLEEGELVVVCPEGTTCREPYLLRFSPLFTEVSREVTPVASETSVTMFYGTSTNKLKFLDPLFFLMNPFPCYEVEFMGRVPTGSIAGEVCSSYQMANHLQGEIGRLLGFHCTSLTRKDKYLMLAGTAGVVDADDKGR</sequence>
<dbReference type="AlphaFoldDB" id="A0A804K3G9"/>
<keyword evidence="3" id="KW-0808">Transferase</keyword>
<evidence type="ECO:0000256" key="2">
    <source>
        <dbReference type="ARBA" id="ARBA00007937"/>
    </source>
</evidence>
<keyword evidence="5 7" id="KW-1133">Transmembrane helix</keyword>
<evidence type="ECO:0000256" key="7">
    <source>
        <dbReference type="SAM" id="Phobius"/>
    </source>
</evidence>
<proteinExistence type="inferred from homology"/>
<dbReference type="GO" id="GO:0010143">
    <property type="term" value="P:cutin biosynthetic process"/>
    <property type="evidence" value="ECO:0000318"/>
    <property type="project" value="GO_Central"/>
</dbReference>
<dbReference type="OrthoDB" id="1854593at2759"/>
<evidence type="ECO:0000313" key="10">
    <source>
        <dbReference type="EnsemblPlants" id="Ma08_p06170.1"/>
    </source>
</evidence>
<dbReference type="EMBL" id="HG996472">
    <property type="protein sequence ID" value="CAG1830727.1"/>
    <property type="molecule type" value="Genomic_DNA"/>
</dbReference>
<dbReference type="SUPFAM" id="SSF69593">
    <property type="entry name" value="Glycerol-3-phosphate (1)-acyltransferase"/>
    <property type="match status" value="1"/>
</dbReference>
<protein>
    <submittedName>
        <fullName evidence="9">(wild Malaysian banana) hypothetical protein</fullName>
    </submittedName>
</protein>
<dbReference type="SMART" id="SM00563">
    <property type="entry name" value="PlsC"/>
    <property type="match status" value="1"/>
</dbReference>
<comment type="similarity">
    <text evidence="2">Belongs to the GPAT/DAPAT family.</text>
</comment>
<gene>
    <name evidence="9" type="ORF">GSMUA_339810.1</name>
</gene>
<feature type="transmembrane region" description="Helical" evidence="7">
    <location>
        <begin position="287"/>
        <end position="307"/>
    </location>
</feature>
<dbReference type="GO" id="GO:0016791">
    <property type="term" value="F:phosphatase activity"/>
    <property type="evidence" value="ECO:0000318"/>
    <property type="project" value="GO_Central"/>
</dbReference>
<accession>A0A804K3G9</accession>
<dbReference type="GO" id="GO:0090447">
    <property type="term" value="F:glycerol-3-phosphate 2-O-acyltransferase activity"/>
    <property type="evidence" value="ECO:0000318"/>
    <property type="project" value="GO_Central"/>
</dbReference>
<keyword evidence="6 7" id="KW-0472">Membrane</keyword>
<keyword evidence="4 7" id="KW-0812">Transmembrane</keyword>
<dbReference type="OMA" id="IFRITIA"/>
<dbReference type="EnsemblPlants" id="Ma08_t06170.1">
    <property type="protein sequence ID" value="Ma08_p06170.1"/>
    <property type="gene ID" value="Ma08_g06170"/>
</dbReference>
<evidence type="ECO:0000256" key="4">
    <source>
        <dbReference type="ARBA" id="ARBA00022692"/>
    </source>
</evidence>
<dbReference type="Gramene" id="Ma08_t06170.1">
    <property type="protein sequence ID" value="Ma08_p06170.1"/>
    <property type="gene ID" value="Ma08_g06170"/>
</dbReference>
<feature type="transmembrane region" description="Helical" evidence="7">
    <location>
        <begin position="260"/>
        <end position="281"/>
    </location>
</feature>
<evidence type="ECO:0000313" key="11">
    <source>
        <dbReference type="Proteomes" id="UP000012960"/>
    </source>
</evidence>
<dbReference type="PANTHER" id="PTHR15486">
    <property type="entry name" value="ANCIENT UBIQUITOUS PROTEIN"/>
    <property type="match status" value="1"/>
</dbReference>
<name>A0A804K3G9_MUSAM</name>
<evidence type="ECO:0000256" key="1">
    <source>
        <dbReference type="ARBA" id="ARBA00004141"/>
    </source>
</evidence>
<evidence type="ECO:0000256" key="5">
    <source>
        <dbReference type="ARBA" id="ARBA00022989"/>
    </source>
</evidence>
<evidence type="ECO:0000259" key="8">
    <source>
        <dbReference type="SMART" id="SM00563"/>
    </source>
</evidence>
<comment type="subcellular location">
    <subcellularLocation>
        <location evidence="1">Membrane</location>
        <topology evidence="1">Multi-pass membrane protein</topology>
    </subcellularLocation>
</comment>
<organism evidence="10 11">
    <name type="scientific">Musa acuminata subsp. malaccensis</name>
    <name type="common">Wild banana</name>
    <name type="synonym">Musa malaccensis</name>
    <dbReference type="NCBI Taxonomy" id="214687"/>
    <lineage>
        <taxon>Eukaryota</taxon>
        <taxon>Viridiplantae</taxon>
        <taxon>Streptophyta</taxon>
        <taxon>Embryophyta</taxon>
        <taxon>Tracheophyta</taxon>
        <taxon>Spermatophyta</taxon>
        <taxon>Magnoliopsida</taxon>
        <taxon>Liliopsida</taxon>
        <taxon>Zingiberales</taxon>
        <taxon>Musaceae</taxon>
        <taxon>Musa</taxon>
    </lineage>
</organism>
<dbReference type="FunCoup" id="A0A804K3G9">
    <property type="interactions" value="11"/>
</dbReference>
<keyword evidence="11" id="KW-1185">Reference proteome</keyword>